<dbReference type="CDD" id="cd10170">
    <property type="entry name" value="ASKHA_NBD_HSP70"/>
    <property type="match status" value="1"/>
</dbReference>
<keyword evidence="2" id="KW-1185">Reference proteome</keyword>
<dbReference type="Gene3D" id="3.30.420.40">
    <property type="match status" value="1"/>
</dbReference>
<name>A0A0B7NEE8_9FUNG</name>
<dbReference type="Proteomes" id="UP000054107">
    <property type="component" value="Unassembled WGS sequence"/>
</dbReference>
<dbReference type="EMBL" id="LN732614">
    <property type="protein sequence ID" value="CEP15791.1"/>
    <property type="molecule type" value="Genomic_DNA"/>
</dbReference>
<sequence length="952" mass="108099">MNNQQKQVKDICYRCIVHVGDSNITVSHFSEENRDKIHTMGNLKDSGEEIPNQNPQLKAFHKYLDGLPESKYKVLSNQGIGYCFVLQNYSAEYKEALRVALDNAGFYTLADTKQVLIISDVEAAVFSVAREETQEITVVSLKCDQVITASASKQSVKIRHTRDLGTNLLSNLKSKFASFFQDQKPESVLTLDQQWKIFKEVSQSISEDKLLDSTAFDPYSRSVDLKPLKFTPQENKKLLQPIEDAFEIIEKIKHKEKKLIVLDDLGYFGNHIQRKISSMSPCTSEDVERAPKKLMETKKTLHDTTQVVNVLSGKLWTAKNCGGLAEAQDTYDKAVQKRDNAQESYHKAVKDEKETWLTHVAAVKIDSLIKGASVACKPFVSETPVYKDGKKTGRKNILSVNDAYTTIIAIDFGTDTSKFIVYKKTDDKWIEVSRDSILSVAYYDEKDKEQCFVGDEAWEKYRESSKVYGSQVFRGFKLMLEKINDYADIDFITVKIANFLRTIYKKAKIEPTDENVHFSFSYPSVWSQRASLVMRQAVTLSGVQVNANNINRVLMIPEAEAVAISCAETIKAKAEEALLVRDEDIYYFAAIWITPNDGIISGSHSLDDAFIKLAEIKCFEHEVCPSPTDLACIGYEFARTTKIDYDGSTKVEFKQDFVIQGKTVKVHITNQELRDKVFNPIFSKIIETIDRILKEAITQPDLIYFSGGLSLAKALRKEAKSSSFASKVIFKEKDGDWDVVTGSAKFAMNTEIITERAFARPYFLETYSLFDKFRDMTINRKIVDNVEYSKSRALCLCDSTSVENNGFSEYQLSLLTKGNDAITLILYDGDKVAKHSKCTVKTVSDKTITRTHTYYIALADLVISENESFKIRIYPSYSIIELVFEDAIYRLVGFEAVKVGTPKEEQIHYFSEEEEKKNSEGKARQREAYQNRIVAEAPSFFKKLIKACKNDH</sequence>
<dbReference type="PANTHER" id="PTHR14187:SF5">
    <property type="entry name" value="HEAT SHOCK 70 KDA PROTEIN 12A"/>
    <property type="match status" value="1"/>
</dbReference>
<dbReference type="OrthoDB" id="2394218at2759"/>
<protein>
    <submittedName>
        <fullName evidence="1">Uncharacterized protein</fullName>
    </submittedName>
</protein>
<proteinExistence type="predicted"/>
<evidence type="ECO:0000313" key="2">
    <source>
        <dbReference type="Proteomes" id="UP000054107"/>
    </source>
</evidence>
<dbReference type="SUPFAM" id="SSF53067">
    <property type="entry name" value="Actin-like ATPase domain"/>
    <property type="match status" value="2"/>
</dbReference>
<dbReference type="PANTHER" id="PTHR14187">
    <property type="entry name" value="ALPHA KINASE/ELONGATION FACTOR 2 KINASE"/>
    <property type="match status" value="1"/>
</dbReference>
<dbReference type="AlphaFoldDB" id="A0A0B7NEE8"/>
<evidence type="ECO:0000313" key="1">
    <source>
        <dbReference type="EMBL" id="CEP15791.1"/>
    </source>
</evidence>
<accession>A0A0B7NEE8</accession>
<gene>
    <name evidence="1" type="primary">PARPA_10031.1 scaffold 39144</name>
</gene>
<dbReference type="STRING" id="35722.A0A0B7NEE8"/>
<organism evidence="1 2">
    <name type="scientific">Parasitella parasitica</name>
    <dbReference type="NCBI Taxonomy" id="35722"/>
    <lineage>
        <taxon>Eukaryota</taxon>
        <taxon>Fungi</taxon>
        <taxon>Fungi incertae sedis</taxon>
        <taxon>Mucoromycota</taxon>
        <taxon>Mucoromycotina</taxon>
        <taxon>Mucoromycetes</taxon>
        <taxon>Mucorales</taxon>
        <taxon>Mucorineae</taxon>
        <taxon>Mucoraceae</taxon>
        <taxon>Parasitella</taxon>
    </lineage>
</organism>
<dbReference type="InterPro" id="IPR043129">
    <property type="entry name" value="ATPase_NBD"/>
</dbReference>
<reference evidence="1 2" key="1">
    <citation type="submission" date="2014-09" db="EMBL/GenBank/DDBJ databases">
        <authorList>
            <person name="Ellenberger Sabrina"/>
        </authorList>
    </citation>
    <scope>NUCLEOTIDE SEQUENCE [LARGE SCALE GENOMIC DNA]</scope>
    <source>
        <strain evidence="1 2">CBS 412.66</strain>
    </source>
</reference>